<keyword evidence="2 7" id="KW-0963">Cytoplasm</keyword>
<reference evidence="10" key="1">
    <citation type="submission" date="2022-12" db="EMBL/GenBank/DDBJ databases">
        <title>Paracoccus sp. EF6 isolated from a lake water.</title>
        <authorList>
            <person name="Liu H."/>
        </authorList>
    </citation>
    <scope>NUCLEOTIDE SEQUENCE</scope>
    <source>
        <strain evidence="10">EF6</strain>
    </source>
</reference>
<dbReference type="HAMAP" id="MF_01895">
    <property type="entry name" value="RNase_R"/>
    <property type="match status" value="1"/>
</dbReference>
<proteinExistence type="inferred from homology"/>
<dbReference type="SMART" id="SM00316">
    <property type="entry name" value="S1"/>
    <property type="match status" value="1"/>
</dbReference>
<dbReference type="PANTHER" id="PTHR23355">
    <property type="entry name" value="RIBONUCLEASE"/>
    <property type="match status" value="1"/>
</dbReference>
<sequence length="747" mass="83364">MAHLPSKEQIMEWVADNPDANSKRDIAKAFGIKGAERIELKRLLKELEADGQLERRRRHYLDAERLPPVTVLELLPPDGSGDLFARPLEWHGEGPMPRILYAPRESDPALGRGDRFLGRLVEVHGEDHQYQARLIRRITAAPHRITGIFRKEAEGGRIVPIDKGQDKEWRVRPDATQDAQNGELVQAEQIGPKGRMGLPMARIIERLGDPSAPRAVSLIAIHQHGIPDDFPDAVIEEAEGRKPATMKGREDLRDLALVTIDPSDARDHDDAVAAFIEEDGGATIWVAIADVAHYVTPGSALDREAWLRGNSTYFPDRVVPMLPEALSADLCSLHEGVDRPVIAVRMRLDAQGNKISHNFHRGMMHSRASLAYEQAQAAADGNPDEQTAPLMDSVIRPLWHAYDLLKQARARRQPLDLDLPERRIELTPDGRVKSVNFRERLDAHRLIEEFMVLANVAAAEELSRRQRPLLFRVHEEPSLEKIDALREVAQASGFTLAKGQVLQTSHLNRLLAQSQGTDFDELINISTLRSMTQAYYHPENFGHFGLALKSYAHFTSPIRRYSDLIVHRALISGHGWGKDGLSPQDMERLSETATHISETERRSMAAERDTTDRYLAAFLSERVGTEMTGRISGVQKFGAFVKLDETGADGLLPIRAIGQEYFHFDAGAQLLVGSDTGLEIGLGQRVTVRLAEAVPMTGGLTLDLLELDGQALPRGPQKGKRGRAPRRMSTKSRLAEVKRATKRRRKT</sequence>
<name>A0ABT4J6M1_9RHOB</name>
<keyword evidence="5 7" id="KW-0269">Exonuclease</keyword>
<comment type="catalytic activity">
    <reaction evidence="1 7">
        <text>Exonucleolytic cleavage in the 3'- to 5'-direction to yield nucleoside 5'-phosphates.</text>
        <dbReference type="EC" id="3.1.13.1"/>
    </reaction>
</comment>
<keyword evidence="4 7" id="KW-0378">Hydrolase</keyword>
<keyword evidence="11" id="KW-1185">Reference proteome</keyword>
<dbReference type="SMART" id="SM00955">
    <property type="entry name" value="RNB"/>
    <property type="match status" value="1"/>
</dbReference>
<evidence type="ECO:0000256" key="7">
    <source>
        <dbReference type="HAMAP-Rule" id="MF_01895"/>
    </source>
</evidence>
<comment type="function">
    <text evidence="7">3'-5' exoribonuclease that releases 5'-nucleoside monophosphates and is involved in maturation of structured RNAs.</text>
</comment>
<dbReference type="SUPFAM" id="SSF50249">
    <property type="entry name" value="Nucleic acid-binding proteins"/>
    <property type="match status" value="2"/>
</dbReference>
<dbReference type="RefSeq" id="WP_268942823.1">
    <property type="nucleotide sequence ID" value="NZ_JAPTYD010000022.1"/>
</dbReference>
<dbReference type="PANTHER" id="PTHR23355:SF9">
    <property type="entry name" value="DIS3-LIKE EXONUCLEASE 2"/>
    <property type="match status" value="1"/>
</dbReference>
<keyword evidence="3 7" id="KW-0540">Nuclease</keyword>
<accession>A0ABT4J6M1</accession>
<dbReference type="PROSITE" id="PS50126">
    <property type="entry name" value="S1"/>
    <property type="match status" value="1"/>
</dbReference>
<dbReference type="InterPro" id="IPR040476">
    <property type="entry name" value="CSD2"/>
</dbReference>
<dbReference type="NCBIfam" id="TIGR02063">
    <property type="entry name" value="RNase_R"/>
    <property type="match status" value="1"/>
</dbReference>
<dbReference type="Proteomes" id="UP001149822">
    <property type="component" value="Unassembled WGS sequence"/>
</dbReference>
<dbReference type="PROSITE" id="PS01175">
    <property type="entry name" value="RIBONUCLEASE_II"/>
    <property type="match status" value="1"/>
</dbReference>
<protein>
    <recommendedName>
        <fullName evidence="7">Ribonuclease R</fullName>
        <shortName evidence="7">RNase R</shortName>
        <ecNumber evidence="7">3.1.13.1</ecNumber>
    </recommendedName>
</protein>
<organism evidence="10 11">
    <name type="scientific">Paracoccus benzoatiresistens</name>
    <dbReference type="NCBI Taxonomy" id="2997341"/>
    <lineage>
        <taxon>Bacteria</taxon>
        <taxon>Pseudomonadati</taxon>
        <taxon>Pseudomonadota</taxon>
        <taxon>Alphaproteobacteria</taxon>
        <taxon>Rhodobacterales</taxon>
        <taxon>Paracoccaceae</taxon>
        <taxon>Paracoccus</taxon>
    </lineage>
</organism>
<dbReference type="NCBIfam" id="TIGR00358">
    <property type="entry name" value="3_prime_RNase"/>
    <property type="match status" value="1"/>
</dbReference>
<dbReference type="InterPro" id="IPR001900">
    <property type="entry name" value="RNase_II/R"/>
</dbReference>
<evidence type="ECO:0000256" key="3">
    <source>
        <dbReference type="ARBA" id="ARBA00022722"/>
    </source>
</evidence>
<feature type="domain" description="S1 motif" evidence="9">
    <location>
        <begin position="624"/>
        <end position="705"/>
    </location>
</feature>
<evidence type="ECO:0000256" key="6">
    <source>
        <dbReference type="ARBA" id="ARBA00022884"/>
    </source>
</evidence>
<dbReference type="CDD" id="cd04471">
    <property type="entry name" value="S1_RNase_R"/>
    <property type="match status" value="1"/>
</dbReference>
<comment type="similarity">
    <text evidence="7">Belongs to the RNR ribonuclease family. RNase R subfamily.</text>
</comment>
<keyword evidence="6 7" id="KW-0694">RNA-binding</keyword>
<evidence type="ECO:0000313" key="11">
    <source>
        <dbReference type="Proteomes" id="UP001149822"/>
    </source>
</evidence>
<dbReference type="InterPro" id="IPR050180">
    <property type="entry name" value="RNR_Ribonuclease"/>
</dbReference>
<dbReference type="InterPro" id="IPR022966">
    <property type="entry name" value="RNase_II/R_CS"/>
</dbReference>
<gene>
    <name evidence="7 10" type="primary">rnr</name>
    <name evidence="10" type="ORF">OU682_14250</name>
</gene>
<evidence type="ECO:0000256" key="1">
    <source>
        <dbReference type="ARBA" id="ARBA00001849"/>
    </source>
</evidence>
<feature type="compositionally biased region" description="Basic residues" evidence="8">
    <location>
        <begin position="717"/>
        <end position="730"/>
    </location>
</feature>
<dbReference type="InterPro" id="IPR004476">
    <property type="entry name" value="RNase_II/RNase_R"/>
</dbReference>
<evidence type="ECO:0000256" key="2">
    <source>
        <dbReference type="ARBA" id="ARBA00022490"/>
    </source>
</evidence>
<feature type="region of interest" description="Disordered" evidence="8">
    <location>
        <begin position="711"/>
        <end position="747"/>
    </location>
</feature>
<dbReference type="Pfam" id="PF00575">
    <property type="entry name" value="S1"/>
    <property type="match status" value="1"/>
</dbReference>
<comment type="subcellular location">
    <subcellularLocation>
        <location evidence="7">Cytoplasm</location>
    </subcellularLocation>
</comment>
<dbReference type="EC" id="3.1.13.1" evidence="7"/>
<dbReference type="EMBL" id="JAPTYD010000022">
    <property type="protein sequence ID" value="MCZ0962778.1"/>
    <property type="molecule type" value="Genomic_DNA"/>
</dbReference>
<comment type="caution">
    <text evidence="10">The sequence shown here is derived from an EMBL/GenBank/DDBJ whole genome shotgun (WGS) entry which is preliminary data.</text>
</comment>
<dbReference type="Pfam" id="PF00773">
    <property type="entry name" value="RNB"/>
    <property type="match status" value="1"/>
</dbReference>
<dbReference type="InterPro" id="IPR011805">
    <property type="entry name" value="RNase_R"/>
</dbReference>
<evidence type="ECO:0000256" key="4">
    <source>
        <dbReference type="ARBA" id="ARBA00022801"/>
    </source>
</evidence>
<dbReference type="InterPro" id="IPR003029">
    <property type="entry name" value="S1_domain"/>
</dbReference>
<dbReference type="InterPro" id="IPR012340">
    <property type="entry name" value="NA-bd_OB-fold"/>
</dbReference>
<evidence type="ECO:0000256" key="8">
    <source>
        <dbReference type="SAM" id="MobiDB-lite"/>
    </source>
</evidence>
<evidence type="ECO:0000259" key="9">
    <source>
        <dbReference type="PROSITE" id="PS50126"/>
    </source>
</evidence>
<dbReference type="Gene3D" id="2.40.50.140">
    <property type="entry name" value="Nucleic acid-binding proteins"/>
    <property type="match status" value="1"/>
</dbReference>
<evidence type="ECO:0000256" key="5">
    <source>
        <dbReference type="ARBA" id="ARBA00022839"/>
    </source>
</evidence>
<evidence type="ECO:0000313" key="10">
    <source>
        <dbReference type="EMBL" id="MCZ0962778.1"/>
    </source>
</evidence>
<dbReference type="Pfam" id="PF17876">
    <property type="entry name" value="CSD2"/>
    <property type="match status" value="1"/>
</dbReference>